<evidence type="ECO:0000256" key="3">
    <source>
        <dbReference type="ARBA" id="ARBA00022618"/>
    </source>
</evidence>
<dbReference type="KEGG" id="goq:ACH46_12475"/>
<evidence type="ECO:0000256" key="5">
    <source>
        <dbReference type="ARBA" id="ARBA00022989"/>
    </source>
</evidence>
<keyword evidence="5 8" id="KW-1133">Transmembrane helix</keyword>
<dbReference type="GO" id="GO:0051301">
    <property type="term" value="P:cell division"/>
    <property type="evidence" value="ECO:0007669"/>
    <property type="project" value="UniProtKB-KW"/>
</dbReference>
<dbReference type="Gene3D" id="3.10.20.310">
    <property type="entry name" value="membrane protein fhac"/>
    <property type="match status" value="1"/>
</dbReference>
<keyword evidence="6 8" id="KW-0472">Membrane</keyword>
<evidence type="ECO:0000313" key="11">
    <source>
        <dbReference type="Proteomes" id="UP000063789"/>
    </source>
</evidence>
<keyword evidence="11" id="KW-1185">Reference proteome</keyword>
<sequence>MTRGSDVSTAPRSRRWRPITAIIAVLVVLGGLTAVAYFTPLMSVRSVDVTGTRTVDTNEVLRVAQVPEGRPLLRVDTAAIAQRVSSLPAVESVNVSVGYPSTVTVAVVERTPLVTVPRDGKIGVMDRLGMVYLTFDDAKALPKDLRALPTLKMENPAASNPTTKAALTVIEDLPDWLRANVTAVTAESPSGISLTLKSGRTAVWGDAERTDDKAEALRHLLTVKGTEYNVSSPEFASVR</sequence>
<dbReference type="PATRIC" id="fig|1136941.3.peg.2541"/>
<evidence type="ECO:0000256" key="2">
    <source>
        <dbReference type="ARBA" id="ARBA00022475"/>
    </source>
</evidence>
<evidence type="ECO:0000256" key="7">
    <source>
        <dbReference type="ARBA" id="ARBA00023306"/>
    </source>
</evidence>
<keyword evidence="4 8" id="KW-0812">Transmembrane</keyword>
<name>A0A0N9NC16_9ACTN</name>
<dbReference type="InterPro" id="IPR013685">
    <property type="entry name" value="POTRA_FtsQ_type"/>
</dbReference>
<dbReference type="PROSITE" id="PS51779">
    <property type="entry name" value="POTRA"/>
    <property type="match status" value="1"/>
</dbReference>
<evidence type="ECO:0000313" key="10">
    <source>
        <dbReference type="EMBL" id="ALG85145.1"/>
    </source>
</evidence>
<protein>
    <submittedName>
        <fullName evidence="10">Cell division protein FtsQ</fullName>
    </submittedName>
</protein>
<comment type="subcellular location">
    <subcellularLocation>
        <location evidence="1">Membrane</location>
    </subcellularLocation>
</comment>
<evidence type="ECO:0000256" key="1">
    <source>
        <dbReference type="ARBA" id="ARBA00004370"/>
    </source>
</evidence>
<evidence type="ECO:0000256" key="6">
    <source>
        <dbReference type="ARBA" id="ARBA00023136"/>
    </source>
</evidence>
<dbReference type="InterPro" id="IPR050487">
    <property type="entry name" value="FtsQ_DivIB"/>
</dbReference>
<dbReference type="Pfam" id="PF08478">
    <property type="entry name" value="POTRA_1"/>
    <property type="match status" value="1"/>
</dbReference>
<reference evidence="11" key="1">
    <citation type="submission" date="2015-06" db="EMBL/GenBank/DDBJ databases">
        <title>Complete genome sequence and metabolic analysis of phthalate degradation pathway in Gordonia sp. QH-11.</title>
        <authorList>
            <person name="Jin D."/>
            <person name="Kong X."/>
            <person name="Bai Z."/>
        </authorList>
    </citation>
    <scope>NUCLEOTIDE SEQUENCE [LARGE SCALE GENOMIC DNA]</scope>
    <source>
        <strain evidence="11">QH-11</strain>
    </source>
</reference>
<dbReference type="Proteomes" id="UP000063789">
    <property type="component" value="Chromosome"/>
</dbReference>
<dbReference type="OrthoDB" id="9790760at2"/>
<accession>A0A0N9NC16</accession>
<gene>
    <name evidence="10" type="ORF">ACH46_12475</name>
</gene>
<dbReference type="STRING" id="1136941.ACH46_12475"/>
<dbReference type="AlphaFoldDB" id="A0A0N9NC16"/>
<dbReference type="EMBL" id="CP011853">
    <property type="protein sequence ID" value="ALG85145.1"/>
    <property type="molecule type" value="Genomic_DNA"/>
</dbReference>
<dbReference type="PANTHER" id="PTHR37820">
    <property type="entry name" value="CELL DIVISION PROTEIN DIVIB"/>
    <property type="match status" value="1"/>
</dbReference>
<organism evidence="10 11">
    <name type="scientific">Gordonia phthalatica</name>
    <dbReference type="NCBI Taxonomy" id="1136941"/>
    <lineage>
        <taxon>Bacteria</taxon>
        <taxon>Bacillati</taxon>
        <taxon>Actinomycetota</taxon>
        <taxon>Actinomycetes</taxon>
        <taxon>Mycobacteriales</taxon>
        <taxon>Gordoniaceae</taxon>
        <taxon>Gordonia</taxon>
    </lineage>
</organism>
<reference evidence="10 11" key="2">
    <citation type="journal article" date="2017" name="Int. J. Syst. Evol. Microbiol.">
        <title>Gordonia phthalatica sp. nov., a di-n-butyl phthalate-degrading bacterium isolated from activated sludge.</title>
        <authorList>
            <person name="Jin D."/>
            <person name="Kong X."/>
            <person name="Jia M."/>
            <person name="Yu X."/>
            <person name="Wang X."/>
            <person name="Zhuang X."/>
            <person name="Deng Y."/>
            <person name="Bai Z."/>
        </authorList>
    </citation>
    <scope>NUCLEOTIDE SEQUENCE [LARGE SCALE GENOMIC DNA]</scope>
    <source>
        <strain evidence="10 11">QH-11</strain>
    </source>
</reference>
<dbReference type="Pfam" id="PF03799">
    <property type="entry name" value="FtsQ_DivIB_C"/>
    <property type="match status" value="1"/>
</dbReference>
<evidence type="ECO:0000259" key="9">
    <source>
        <dbReference type="PROSITE" id="PS51779"/>
    </source>
</evidence>
<dbReference type="PANTHER" id="PTHR37820:SF1">
    <property type="entry name" value="CELL DIVISION PROTEIN FTSQ"/>
    <property type="match status" value="1"/>
</dbReference>
<dbReference type="InterPro" id="IPR034746">
    <property type="entry name" value="POTRA"/>
</dbReference>
<dbReference type="InterPro" id="IPR005548">
    <property type="entry name" value="Cell_div_FtsQ/DivIB_C"/>
</dbReference>
<keyword evidence="3 10" id="KW-0132">Cell division</keyword>
<dbReference type="RefSeq" id="WP_062393214.1">
    <property type="nucleotide sequence ID" value="NZ_CP011853.1"/>
</dbReference>
<keyword evidence="7" id="KW-0131">Cell cycle</keyword>
<feature type="domain" description="POTRA" evidence="9">
    <location>
        <begin position="42"/>
        <end position="110"/>
    </location>
</feature>
<evidence type="ECO:0000256" key="4">
    <source>
        <dbReference type="ARBA" id="ARBA00022692"/>
    </source>
</evidence>
<dbReference type="GO" id="GO:0005886">
    <property type="term" value="C:plasma membrane"/>
    <property type="evidence" value="ECO:0007669"/>
    <property type="project" value="TreeGrafter"/>
</dbReference>
<proteinExistence type="predicted"/>
<keyword evidence="2" id="KW-1003">Cell membrane</keyword>
<evidence type="ECO:0000256" key="8">
    <source>
        <dbReference type="SAM" id="Phobius"/>
    </source>
</evidence>
<feature type="transmembrane region" description="Helical" evidence="8">
    <location>
        <begin position="21"/>
        <end position="39"/>
    </location>
</feature>